<dbReference type="GO" id="GO:0000155">
    <property type="term" value="F:phosphorelay sensor kinase activity"/>
    <property type="evidence" value="ECO:0007669"/>
    <property type="project" value="TreeGrafter"/>
</dbReference>
<comment type="caution">
    <text evidence="8">The sequence shown here is derived from an EMBL/GenBank/DDBJ whole genome shotgun (WGS) entry which is preliminary data.</text>
</comment>
<keyword evidence="6" id="KW-0902">Two-component regulatory system</keyword>
<comment type="catalytic activity">
    <reaction evidence="1">
        <text>ATP + protein L-histidine = ADP + protein N-phospho-L-histidine.</text>
        <dbReference type="EC" id="2.7.13.3"/>
    </reaction>
</comment>
<dbReference type="InterPro" id="IPR036890">
    <property type="entry name" value="HATPase_C_sf"/>
</dbReference>
<gene>
    <name evidence="8" type="ORF">EHQ24_00280</name>
</gene>
<evidence type="ECO:0000313" key="8">
    <source>
        <dbReference type="EMBL" id="TGK87934.1"/>
    </source>
</evidence>
<dbReference type="Gene3D" id="3.30.565.10">
    <property type="entry name" value="Histidine kinase-like ATPase, C-terminal domain"/>
    <property type="match status" value="1"/>
</dbReference>
<dbReference type="GO" id="GO:0004721">
    <property type="term" value="F:phosphoprotein phosphatase activity"/>
    <property type="evidence" value="ECO:0007669"/>
    <property type="project" value="TreeGrafter"/>
</dbReference>
<dbReference type="OrthoDB" id="315561at2"/>
<dbReference type="GO" id="GO:0016036">
    <property type="term" value="P:cellular response to phosphate starvation"/>
    <property type="evidence" value="ECO:0007669"/>
    <property type="project" value="TreeGrafter"/>
</dbReference>
<keyword evidence="8" id="KW-0547">Nucleotide-binding</keyword>
<name>A0A4R9IIH3_9LEPT</name>
<evidence type="ECO:0000256" key="6">
    <source>
        <dbReference type="ARBA" id="ARBA00023012"/>
    </source>
</evidence>
<evidence type="ECO:0000313" key="9">
    <source>
        <dbReference type="Proteomes" id="UP000298009"/>
    </source>
</evidence>
<sequence length="413" mass="46728">MSTDDMIKSFAGSLFPSLPTGTYILLSATGEILEIHTSETNPWQLDSSTIGKSFEELLPQSYVNLRETITKAMETEIPFASSFSFSNFQLHIKVAPFLFPNQTQKFFLISALETAGDSETLANLSQVEKAVVQYEENLHKEIIKIFNWRHEIEGKGNHKDWMEKALPNLNTSLMQGSGLGALVTTVGSLIRKAKKVGDHYEVPSAIFELIDDNFRSTKKLVQTLAEAQIVFEGSASQTEASSLKELHSMIQEEVSYLSDMAAIKNQKFHLSNLQNGHDNHFKCHFKLLRTAIRELLINAMKYGPDNSSIYILFMRAGSKLSLKILNSPMDSSIHQFDFKKSEEIILFQPFYRVNRYVDERFSKEEFGLGLGLPIVKKILEDMNAKIYFSVLDSNIYKDKSSEVSVTLEFDIVS</sequence>
<dbReference type="PANTHER" id="PTHR45453:SF1">
    <property type="entry name" value="PHOSPHATE REGULON SENSOR PROTEIN PHOR"/>
    <property type="match status" value="1"/>
</dbReference>
<keyword evidence="8" id="KW-0067">ATP-binding</keyword>
<dbReference type="AlphaFoldDB" id="A0A4R9IIH3"/>
<dbReference type="Pfam" id="PF02518">
    <property type="entry name" value="HATPase_c"/>
    <property type="match status" value="1"/>
</dbReference>
<accession>A0A4R9IIH3</accession>
<dbReference type="EC" id="2.7.13.3" evidence="2"/>
<dbReference type="GO" id="GO:0005886">
    <property type="term" value="C:plasma membrane"/>
    <property type="evidence" value="ECO:0007669"/>
    <property type="project" value="TreeGrafter"/>
</dbReference>
<keyword evidence="3" id="KW-0597">Phosphoprotein</keyword>
<evidence type="ECO:0000259" key="7">
    <source>
        <dbReference type="SMART" id="SM00387"/>
    </source>
</evidence>
<dbReference type="PANTHER" id="PTHR45453">
    <property type="entry name" value="PHOSPHATE REGULON SENSOR PROTEIN PHOR"/>
    <property type="match status" value="1"/>
</dbReference>
<dbReference type="Proteomes" id="UP000298009">
    <property type="component" value="Unassembled WGS sequence"/>
</dbReference>
<evidence type="ECO:0000256" key="5">
    <source>
        <dbReference type="ARBA" id="ARBA00022777"/>
    </source>
</evidence>
<organism evidence="8 9">
    <name type="scientific">Leptospira noumeaensis</name>
    <dbReference type="NCBI Taxonomy" id="2484964"/>
    <lineage>
        <taxon>Bacteria</taxon>
        <taxon>Pseudomonadati</taxon>
        <taxon>Spirochaetota</taxon>
        <taxon>Spirochaetia</taxon>
        <taxon>Leptospirales</taxon>
        <taxon>Leptospiraceae</taxon>
        <taxon>Leptospira</taxon>
    </lineage>
</organism>
<proteinExistence type="predicted"/>
<feature type="domain" description="Histidine kinase/HSP90-like ATPase" evidence="7">
    <location>
        <begin position="283"/>
        <end position="411"/>
    </location>
</feature>
<keyword evidence="4" id="KW-0808">Transferase</keyword>
<dbReference type="InterPro" id="IPR050351">
    <property type="entry name" value="BphY/WalK/GraS-like"/>
</dbReference>
<dbReference type="InterPro" id="IPR003594">
    <property type="entry name" value="HATPase_dom"/>
</dbReference>
<dbReference type="SUPFAM" id="SSF55874">
    <property type="entry name" value="ATPase domain of HSP90 chaperone/DNA topoisomerase II/histidine kinase"/>
    <property type="match status" value="1"/>
</dbReference>
<evidence type="ECO:0000256" key="4">
    <source>
        <dbReference type="ARBA" id="ARBA00022679"/>
    </source>
</evidence>
<dbReference type="GO" id="GO:0005524">
    <property type="term" value="F:ATP binding"/>
    <property type="evidence" value="ECO:0007669"/>
    <property type="project" value="UniProtKB-KW"/>
</dbReference>
<evidence type="ECO:0000256" key="1">
    <source>
        <dbReference type="ARBA" id="ARBA00000085"/>
    </source>
</evidence>
<keyword evidence="5" id="KW-0418">Kinase</keyword>
<evidence type="ECO:0000256" key="3">
    <source>
        <dbReference type="ARBA" id="ARBA00022553"/>
    </source>
</evidence>
<dbReference type="EMBL" id="RQFK01000007">
    <property type="protein sequence ID" value="TGK87934.1"/>
    <property type="molecule type" value="Genomic_DNA"/>
</dbReference>
<evidence type="ECO:0000256" key="2">
    <source>
        <dbReference type="ARBA" id="ARBA00012438"/>
    </source>
</evidence>
<reference evidence="8" key="1">
    <citation type="journal article" date="2019" name="PLoS Negl. Trop. Dis.">
        <title>Revisiting the worldwide diversity of Leptospira species in the environment.</title>
        <authorList>
            <person name="Vincent A.T."/>
            <person name="Schiettekatte O."/>
            <person name="Bourhy P."/>
            <person name="Veyrier F.J."/>
            <person name="Picardeau M."/>
        </authorList>
    </citation>
    <scope>NUCLEOTIDE SEQUENCE [LARGE SCALE GENOMIC DNA]</scope>
    <source>
        <strain evidence="8">201800287</strain>
    </source>
</reference>
<dbReference type="SMART" id="SM00387">
    <property type="entry name" value="HATPase_c"/>
    <property type="match status" value="1"/>
</dbReference>
<keyword evidence="9" id="KW-1185">Reference proteome</keyword>
<protein>
    <recommendedName>
        <fullName evidence="2">histidine kinase</fullName>
        <ecNumber evidence="2">2.7.13.3</ecNumber>
    </recommendedName>
</protein>